<gene>
    <name evidence="2" type="ORF">ISU07_18640</name>
</gene>
<dbReference type="SUPFAM" id="SSF51182">
    <property type="entry name" value="RmlC-like cupins"/>
    <property type="match status" value="1"/>
</dbReference>
<dbReference type="Gene3D" id="2.60.120.10">
    <property type="entry name" value="Jelly Rolls"/>
    <property type="match status" value="1"/>
</dbReference>
<dbReference type="InterPro" id="IPR013096">
    <property type="entry name" value="Cupin_2"/>
</dbReference>
<accession>A0A930VEQ0</accession>
<protein>
    <submittedName>
        <fullName evidence="2">Cupin domain-containing protein</fullName>
    </submittedName>
</protein>
<evidence type="ECO:0000259" key="1">
    <source>
        <dbReference type="Pfam" id="PF07883"/>
    </source>
</evidence>
<evidence type="ECO:0000313" key="2">
    <source>
        <dbReference type="EMBL" id="MBF4765153.1"/>
    </source>
</evidence>
<dbReference type="EMBL" id="JADKPN010000013">
    <property type="protein sequence ID" value="MBF4765153.1"/>
    <property type="molecule type" value="Genomic_DNA"/>
</dbReference>
<dbReference type="InterPro" id="IPR014710">
    <property type="entry name" value="RmlC-like_jellyroll"/>
</dbReference>
<sequence>MFEAAGRWFTPDDTGASYEEHLSVPDLSLGTYCLAAGATDTQTPHDEDEVYVVTSGRAKFTGGDRTVDVSAGSTFFVPAREEHRFHDITEDLTVLVFFGPAEGTRSS</sequence>
<name>A0A930VEQ0_9ACTN</name>
<reference evidence="2" key="1">
    <citation type="submission" date="2020-11" db="EMBL/GenBank/DDBJ databases">
        <title>Nocardioides sp. nov., isolated from Soil of Cynanchum wilfordii Hemsley rhizosphere.</title>
        <authorList>
            <person name="Lee J.-S."/>
            <person name="Suh M.K."/>
            <person name="Kim J.-S."/>
        </authorList>
    </citation>
    <scope>NUCLEOTIDE SEQUENCE</scope>
    <source>
        <strain evidence="2">KCTC 19275</strain>
    </source>
</reference>
<evidence type="ECO:0000313" key="3">
    <source>
        <dbReference type="Proteomes" id="UP000640489"/>
    </source>
</evidence>
<dbReference type="AlphaFoldDB" id="A0A930VEQ0"/>
<dbReference type="Pfam" id="PF07883">
    <property type="entry name" value="Cupin_2"/>
    <property type="match status" value="1"/>
</dbReference>
<dbReference type="Proteomes" id="UP000640489">
    <property type="component" value="Unassembled WGS sequence"/>
</dbReference>
<organism evidence="2 3">
    <name type="scientific">Nocardioides islandensis</name>
    <dbReference type="NCBI Taxonomy" id="433663"/>
    <lineage>
        <taxon>Bacteria</taxon>
        <taxon>Bacillati</taxon>
        <taxon>Actinomycetota</taxon>
        <taxon>Actinomycetes</taxon>
        <taxon>Propionibacteriales</taxon>
        <taxon>Nocardioidaceae</taxon>
        <taxon>Nocardioides</taxon>
    </lineage>
</organism>
<feature type="domain" description="Cupin type-2" evidence="1">
    <location>
        <begin position="32"/>
        <end position="96"/>
    </location>
</feature>
<keyword evidence="3" id="KW-1185">Reference proteome</keyword>
<proteinExistence type="predicted"/>
<comment type="caution">
    <text evidence="2">The sequence shown here is derived from an EMBL/GenBank/DDBJ whole genome shotgun (WGS) entry which is preliminary data.</text>
</comment>
<dbReference type="InterPro" id="IPR011051">
    <property type="entry name" value="RmlC_Cupin_sf"/>
</dbReference>